<dbReference type="InterPro" id="IPR003593">
    <property type="entry name" value="AAA+_ATPase"/>
</dbReference>
<dbReference type="GO" id="GO:0005524">
    <property type="term" value="F:ATP binding"/>
    <property type="evidence" value="ECO:0007669"/>
    <property type="project" value="UniProtKB-KW"/>
</dbReference>
<dbReference type="NCBIfam" id="TIGR00972">
    <property type="entry name" value="3a0107s01c2"/>
    <property type="match status" value="1"/>
</dbReference>
<keyword evidence="6" id="KW-1185">Reference proteome</keyword>
<dbReference type="PROSITE" id="PS00211">
    <property type="entry name" value="ABC_TRANSPORTER_1"/>
    <property type="match status" value="1"/>
</dbReference>
<evidence type="ECO:0000259" key="4">
    <source>
        <dbReference type="PROSITE" id="PS50893"/>
    </source>
</evidence>
<comment type="caution">
    <text evidence="5">The sequence shown here is derived from an EMBL/GenBank/DDBJ whole genome shotgun (WGS) entry which is preliminary data.</text>
</comment>
<accession>A0ABQ2NTA3</accession>
<dbReference type="InterPro" id="IPR005670">
    <property type="entry name" value="PstB-like"/>
</dbReference>
<keyword evidence="1" id="KW-0813">Transport</keyword>
<dbReference type="InterPro" id="IPR017871">
    <property type="entry name" value="ABC_transporter-like_CS"/>
</dbReference>
<dbReference type="Proteomes" id="UP000641206">
    <property type="component" value="Unassembled WGS sequence"/>
</dbReference>
<reference evidence="6" key="1">
    <citation type="journal article" date="2019" name="Int. J. Syst. Evol. Microbiol.">
        <title>The Global Catalogue of Microorganisms (GCM) 10K type strain sequencing project: providing services to taxonomists for standard genome sequencing and annotation.</title>
        <authorList>
            <consortium name="The Broad Institute Genomics Platform"/>
            <consortium name="The Broad Institute Genome Sequencing Center for Infectious Disease"/>
            <person name="Wu L."/>
            <person name="Ma J."/>
        </authorList>
    </citation>
    <scope>NUCLEOTIDE SEQUENCE [LARGE SCALE GENOMIC DNA]</scope>
    <source>
        <strain evidence="6">CGMCC 1.7693</strain>
    </source>
</reference>
<dbReference type="EMBL" id="BMLW01000004">
    <property type="protein sequence ID" value="GGP09883.1"/>
    <property type="molecule type" value="Genomic_DNA"/>
</dbReference>
<evidence type="ECO:0000256" key="2">
    <source>
        <dbReference type="ARBA" id="ARBA00022741"/>
    </source>
</evidence>
<dbReference type="SMART" id="SM00382">
    <property type="entry name" value="AAA"/>
    <property type="match status" value="1"/>
</dbReference>
<dbReference type="PANTHER" id="PTHR43423">
    <property type="entry name" value="ABC TRANSPORTER I FAMILY MEMBER 17"/>
    <property type="match status" value="1"/>
</dbReference>
<dbReference type="Gene3D" id="3.40.50.300">
    <property type="entry name" value="P-loop containing nucleotide triphosphate hydrolases"/>
    <property type="match status" value="1"/>
</dbReference>
<feature type="domain" description="ABC transporter" evidence="4">
    <location>
        <begin position="25"/>
        <end position="272"/>
    </location>
</feature>
<evidence type="ECO:0000256" key="1">
    <source>
        <dbReference type="ARBA" id="ARBA00022448"/>
    </source>
</evidence>
<dbReference type="RefSeq" id="WP_229720131.1">
    <property type="nucleotide sequence ID" value="NZ_BMLW01000004.1"/>
</dbReference>
<name>A0ABQ2NTA3_9BACI</name>
<dbReference type="InterPro" id="IPR027417">
    <property type="entry name" value="P-loop_NTPase"/>
</dbReference>
<proteinExistence type="predicted"/>
<keyword evidence="3 5" id="KW-0067">ATP-binding</keyword>
<dbReference type="Pfam" id="PF00005">
    <property type="entry name" value="ABC_tran"/>
    <property type="match status" value="1"/>
</dbReference>
<evidence type="ECO:0000313" key="6">
    <source>
        <dbReference type="Proteomes" id="UP000641206"/>
    </source>
</evidence>
<dbReference type="CDD" id="cd03260">
    <property type="entry name" value="ABC_PstB_phosphate_transporter"/>
    <property type="match status" value="1"/>
</dbReference>
<dbReference type="SUPFAM" id="SSF52540">
    <property type="entry name" value="P-loop containing nucleoside triphosphate hydrolases"/>
    <property type="match status" value="1"/>
</dbReference>
<evidence type="ECO:0000313" key="5">
    <source>
        <dbReference type="EMBL" id="GGP09883.1"/>
    </source>
</evidence>
<dbReference type="InterPro" id="IPR003439">
    <property type="entry name" value="ABC_transporter-like_ATP-bd"/>
</dbReference>
<dbReference type="PANTHER" id="PTHR43423:SF1">
    <property type="entry name" value="ABC TRANSPORTER I FAMILY MEMBER 17"/>
    <property type="match status" value="1"/>
</dbReference>
<evidence type="ECO:0000256" key="3">
    <source>
        <dbReference type="ARBA" id="ARBA00022840"/>
    </source>
</evidence>
<sequence>MSTVMTKAINLKLVRNENERSEPEVQKEVVYDTKGLNLWYGETHALKNINMDIKEKEVTAIIGPSGCGKSTYLKTLNRMVELVPIVKTSGQITYKGKNILDKSFRVEDLRTQVGMVFQKANPFPKSIYENIAYGPKIHGIKNKKILDEIVENSLRGAFIWDELKDRLNDNAYGLSGGQQQRLCIARCLAVEPNVILMDEPTSALDPKSTLRIEELVQELKKDYAIVIVTHNMQQAARISDKTAFFLNGEIIEYDKTDHIFNNPADERTGDYISGRFG</sequence>
<organism evidence="5 6">
    <name type="scientific">Oceanobacillus neutriphilus</name>
    <dbReference type="NCBI Taxonomy" id="531815"/>
    <lineage>
        <taxon>Bacteria</taxon>
        <taxon>Bacillati</taxon>
        <taxon>Bacillota</taxon>
        <taxon>Bacilli</taxon>
        <taxon>Bacillales</taxon>
        <taxon>Bacillaceae</taxon>
        <taxon>Oceanobacillus</taxon>
    </lineage>
</organism>
<gene>
    <name evidence="5" type="primary">pstB</name>
    <name evidence="5" type="ORF">GCM10011346_15770</name>
</gene>
<keyword evidence="2" id="KW-0547">Nucleotide-binding</keyword>
<protein>
    <submittedName>
        <fullName evidence="5">Phosphate import ATP-binding protein PstB</fullName>
    </submittedName>
</protein>
<dbReference type="PROSITE" id="PS50893">
    <property type="entry name" value="ABC_TRANSPORTER_2"/>
    <property type="match status" value="1"/>
</dbReference>